<sequence length="152" mass="17572">MLTKQLHLAESQMRKMQSVLTKAEEGLKTKDQEIGRLKRKIKEWETKYKNQELLRKKEQRSQANNSEYFYQRCLTLEHKISEMEKFLADYGLIWVGDPKNATNADGGNNNYIDICYKQLVANIDQLNLAAGKGEVHIHHNEKGGGATFKVIF</sequence>
<gene>
    <name evidence="3" type="primary">LOC105427215</name>
</gene>
<organism evidence="2 3">
    <name type="scientific">Pogonomyrmex barbatus</name>
    <name type="common">red harvester ant</name>
    <dbReference type="NCBI Taxonomy" id="144034"/>
    <lineage>
        <taxon>Eukaryota</taxon>
        <taxon>Metazoa</taxon>
        <taxon>Ecdysozoa</taxon>
        <taxon>Arthropoda</taxon>
        <taxon>Hexapoda</taxon>
        <taxon>Insecta</taxon>
        <taxon>Pterygota</taxon>
        <taxon>Neoptera</taxon>
        <taxon>Endopterygota</taxon>
        <taxon>Hymenoptera</taxon>
        <taxon>Apocrita</taxon>
        <taxon>Aculeata</taxon>
        <taxon>Formicoidea</taxon>
        <taxon>Formicidae</taxon>
        <taxon>Myrmicinae</taxon>
        <taxon>Pogonomyrmex</taxon>
    </lineage>
</organism>
<accession>A0A6I9W9G7</accession>
<evidence type="ECO:0000313" key="2">
    <source>
        <dbReference type="Proteomes" id="UP000504615"/>
    </source>
</evidence>
<keyword evidence="1" id="KW-0175">Coiled coil</keyword>
<keyword evidence="2" id="KW-1185">Reference proteome</keyword>
<protein>
    <submittedName>
        <fullName evidence="3">UBX domain-containing protein 11-like</fullName>
    </submittedName>
</protein>
<reference evidence="3" key="1">
    <citation type="submission" date="2025-08" db="UniProtKB">
        <authorList>
            <consortium name="RefSeq"/>
        </authorList>
    </citation>
    <scope>IDENTIFICATION</scope>
</reference>
<name>A0A6I9W9G7_9HYME</name>
<dbReference type="OrthoDB" id="25887at2759"/>
<proteinExistence type="predicted"/>
<dbReference type="RefSeq" id="XP_011637175.1">
    <property type="nucleotide sequence ID" value="XM_011638873.1"/>
</dbReference>
<dbReference type="KEGG" id="pbar:105427215"/>
<evidence type="ECO:0000313" key="3">
    <source>
        <dbReference type="RefSeq" id="XP_011637175.1"/>
    </source>
</evidence>
<dbReference type="GeneID" id="105427215"/>
<feature type="coiled-coil region" evidence="1">
    <location>
        <begin position="20"/>
        <end position="61"/>
    </location>
</feature>
<dbReference type="AlphaFoldDB" id="A0A6I9W9G7"/>
<evidence type="ECO:0000256" key="1">
    <source>
        <dbReference type="SAM" id="Coils"/>
    </source>
</evidence>
<dbReference type="Proteomes" id="UP000504615">
    <property type="component" value="Unplaced"/>
</dbReference>